<organism evidence="16 17">
    <name type="scientific">Verruconis gallopava</name>
    <dbReference type="NCBI Taxonomy" id="253628"/>
    <lineage>
        <taxon>Eukaryota</taxon>
        <taxon>Fungi</taxon>
        <taxon>Dikarya</taxon>
        <taxon>Ascomycota</taxon>
        <taxon>Pezizomycotina</taxon>
        <taxon>Dothideomycetes</taxon>
        <taxon>Pleosporomycetidae</taxon>
        <taxon>Venturiales</taxon>
        <taxon>Sympoventuriaceae</taxon>
        <taxon>Verruconis</taxon>
    </lineage>
</organism>
<evidence type="ECO:0000256" key="3">
    <source>
        <dbReference type="ARBA" id="ARBA00004586"/>
    </source>
</evidence>
<reference evidence="16 17" key="1">
    <citation type="submission" date="2015-01" db="EMBL/GenBank/DDBJ databases">
        <title>The Genome Sequence of Ochroconis gallopava CBS43764.</title>
        <authorList>
            <consortium name="The Broad Institute Genomics Platform"/>
            <person name="Cuomo C."/>
            <person name="de Hoog S."/>
            <person name="Gorbushina A."/>
            <person name="Stielow B."/>
            <person name="Teixiera M."/>
            <person name="Abouelleil A."/>
            <person name="Chapman S.B."/>
            <person name="Priest M."/>
            <person name="Young S.K."/>
            <person name="Wortman J."/>
            <person name="Nusbaum C."/>
            <person name="Birren B."/>
        </authorList>
    </citation>
    <scope>NUCLEOTIDE SEQUENCE [LARGE SCALE GENOMIC DNA]</scope>
    <source>
        <strain evidence="16 17">CBS 43764</strain>
    </source>
</reference>
<keyword evidence="17" id="KW-1185">Reference proteome</keyword>
<dbReference type="OrthoDB" id="5311848at2759"/>
<keyword evidence="5" id="KW-0415">Karyogamy</keyword>
<dbReference type="PANTHER" id="PTHR28012">
    <property type="entry name" value="NUCLEAR FUSION PROTEIN KAR5"/>
    <property type="match status" value="1"/>
</dbReference>
<evidence type="ECO:0000256" key="4">
    <source>
        <dbReference type="ARBA" id="ARBA00010473"/>
    </source>
</evidence>
<dbReference type="VEuPathDB" id="FungiDB:PV09_04623"/>
<dbReference type="GO" id="GO:0000742">
    <property type="term" value="P:karyogamy involved in conjugation with cellular fusion"/>
    <property type="evidence" value="ECO:0007669"/>
    <property type="project" value="InterPro"/>
</dbReference>
<dbReference type="InParanoid" id="A0A0D1YUH6"/>
<dbReference type="AlphaFoldDB" id="A0A0D1YUH6"/>
<keyword evidence="11" id="KW-0325">Glycoprotein</keyword>
<dbReference type="Proteomes" id="UP000053259">
    <property type="component" value="Unassembled WGS sequence"/>
</dbReference>
<dbReference type="GeneID" id="27312596"/>
<evidence type="ECO:0000256" key="7">
    <source>
        <dbReference type="ARBA" id="ARBA00022729"/>
    </source>
</evidence>
<proteinExistence type="inferred from homology"/>
<evidence type="ECO:0000256" key="11">
    <source>
        <dbReference type="ARBA" id="ARBA00023180"/>
    </source>
</evidence>
<evidence type="ECO:0000256" key="10">
    <source>
        <dbReference type="ARBA" id="ARBA00023136"/>
    </source>
</evidence>
<keyword evidence="10 14" id="KW-0472">Membrane</keyword>
<keyword evidence="7 15" id="KW-0732">Signal</keyword>
<evidence type="ECO:0000313" key="16">
    <source>
        <dbReference type="EMBL" id="KIW04332.1"/>
    </source>
</evidence>
<evidence type="ECO:0000256" key="5">
    <source>
        <dbReference type="ARBA" id="ARBA00022459"/>
    </source>
</evidence>
<comment type="subcellular location">
    <subcellularLocation>
        <location evidence="3">Endoplasmic reticulum membrane</location>
    </subcellularLocation>
    <subcellularLocation>
        <location evidence="2">Nucleus membrane</location>
    </subcellularLocation>
</comment>
<dbReference type="PANTHER" id="PTHR28012:SF1">
    <property type="entry name" value="NUCLEAR FUSION PROTEIN KAR5"/>
    <property type="match status" value="1"/>
</dbReference>
<evidence type="ECO:0000256" key="9">
    <source>
        <dbReference type="ARBA" id="ARBA00022989"/>
    </source>
</evidence>
<evidence type="ECO:0000256" key="6">
    <source>
        <dbReference type="ARBA" id="ARBA00022692"/>
    </source>
</evidence>
<feature type="compositionally biased region" description="Polar residues" evidence="13">
    <location>
        <begin position="522"/>
        <end position="536"/>
    </location>
</feature>
<evidence type="ECO:0000256" key="15">
    <source>
        <dbReference type="SAM" id="SignalP"/>
    </source>
</evidence>
<feature type="compositionally biased region" description="Basic residues" evidence="13">
    <location>
        <begin position="512"/>
        <end position="521"/>
    </location>
</feature>
<name>A0A0D1YUH6_9PEZI</name>
<keyword evidence="9 14" id="KW-1133">Transmembrane helix</keyword>
<evidence type="ECO:0008006" key="18">
    <source>
        <dbReference type="Google" id="ProtNLM"/>
    </source>
</evidence>
<keyword evidence="8" id="KW-0256">Endoplasmic reticulum</keyword>
<evidence type="ECO:0000256" key="13">
    <source>
        <dbReference type="SAM" id="MobiDB-lite"/>
    </source>
</evidence>
<dbReference type="GO" id="GO:0031965">
    <property type="term" value="C:nuclear membrane"/>
    <property type="evidence" value="ECO:0007669"/>
    <property type="project" value="UniProtKB-SubCell"/>
</dbReference>
<sequence length="548" mass="60412">MKYIVINLLLALLAFCLNQVLSGTIGSGVDFSSVKSSGKPNLVMDLKKGKATDTEIHKAAIAFLEEIQGSSSCHQLAAYTLIQVCQSIEGASTTIDPSLSNAKEEYAAKMAVCELSAARPKNQDAVPKQCMDLIPTKTACDTSSSSSTKICYHPLSRARITACITALRAHPQSWTSYSNAAQNVVNTCHASRVHMNQDEIISRLTAVLKAQVTAAQDTADLIRNNGDQVLGEFQRVEESVQQIRASVDRLGGEVMAQSYKIFANMNNNFQTLYDSLLANLTSANDLVLAGNAKKLAAADEWAIAFNQFNSKVMQDLASNVDEVRTSVNHIVANALSAVEYVHESTIQLKNQTKEFSKLINDTHNQVTDFVSAVSPSFAVIRYIHDIIHSTWVDRLTWYSLVFNVVILIIVVPNLLWYSEFSAAVKMLIALMMDIALYSVFCWRETRPGYNFFRWLFTSKISGLSAIAGFMIGLLFAKHIIRAFHRLLNSLLRQCCAPAPALRANDVAVTIHNGRRTTRKTNRSSPMTSKSPFSTRGISEAPPDKAEWV</sequence>
<keyword evidence="6 14" id="KW-0812">Transmembrane</keyword>
<dbReference type="GO" id="GO:0005789">
    <property type="term" value="C:endoplasmic reticulum membrane"/>
    <property type="evidence" value="ECO:0007669"/>
    <property type="project" value="UniProtKB-SubCell"/>
</dbReference>
<evidence type="ECO:0000256" key="8">
    <source>
        <dbReference type="ARBA" id="ARBA00022824"/>
    </source>
</evidence>
<dbReference type="GO" id="GO:0048288">
    <property type="term" value="P:nuclear membrane fusion involved in karyogamy"/>
    <property type="evidence" value="ECO:0007669"/>
    <property type="project" value="InterPro"/>
</dbReference>
<dbReference type="HOGENOM" id="CLU_513087_0_0_1"/>
<evidence type="ECO:0000256" key="12">
    <source>
        <dbReference type="ARBA" id="ARBA00023242"/>
    </source>
</evidence>
<evidence type="ECO:0000256" key="14">
    <source>
        <dbReference type="SAM" id="Phobius"/>
    </source>
</evidence>
<evidence type="ECO:0000313" key="17">
    <source>
        <dbReference type="Proteomes" id="UP000053259"/>
    </source>
</evidence>
<feature type="transmembrane region" description="Helical" evidence="14">
    <location>
        <begin position="395"/>
        <end position="415"/>
    </location>
</feature>
<accession>A0A0D1YUH6</accession>
<feature type="transmembrane region" description="Helical" evidence="14">
    <location>
        <begin position="422"/>
        <end position="440"/>
    </location>
</feature>
<feature type="transmembrane region" description="Helical" evidence="14">
    <location>
        <begin position="460"/>
        <end position="480"/>
    </location>
</feature>
<feature type="region of interest" description="Disordered" evidence="13">
    <location>
        <begin position="512"/>
        <end position="548"/>
    </location>
</feature>
<dbReference type="InterPro" id="IPR007292">
    <property type="entry name" value="Nuclear_fusion_Kar5"/>
</dbReference>
<comment type="similarity">
    <text evidence="4">Belongs to the KAR5 family.</text>
</comment>
<dbReference type="RefSeq" id="XP_016214201.1">
    <property type="nucleotide sequence ID" value="XM_016357999.1"/>
</dbReference>
<feature type="signal peptide" evidence="15">
    <location>
        <begin position="1"/>
        <end position="22"/>
    </location>
</feature>
<feature type="chain" id="PRO_5002237347" description="Karyogamy protein 5" evidence="15">
    <location>
        <begin position="23"/>
        <end position="548"/>
    </location>
</feature>
<protein>
    <recommendedName>
        <fullName evidence="18">Karyogamy protein 5</fullName>
    </recommendedName>
</protein>
<dbReference type="EMBL" id="KN847541">
    <property type="protein sequence ID" value="KIW04332.1"/>
    <property type="molecule type" value="Genomic_DNA"/>
</dbReference>
<keyword evidence="12" id="KW-0539">Nucleus</keyword>
<comment type="function">
    <text evidence="1">Required for nuclear membrane fusion during karyogamy.</text>
</comment>
<gene>
    <name evidence="16" type="ORF">PV09_04623</name>
</gene>
<evidence type="ECO:0000256" key="1">
    <source>
        <dbReference type="ARBA" id="ARBA00003389"/>
    </source>
</evidence>
<evidence type="ECO:0000256" key="2">
    <source>
        <dbReference type="ARBA" id="ARBA00004126"/>
    </source>
</evidence>